<evidence type="ECO:0000256" key="2">
    <source>
        <dbReference type="ARBA" id="ARBA00022692"/>
    </source>
</evidence>
<gene>
    <name evidence="8" type="ORF">LUZ63_020356</name>
</gene>
<evidence type="ECO:0000256" key="1">
    <source>
        <dbReference type="ARBA" id="ARBA00004141"/>
    </source>
</evidence>
<comment type="caution">
    <text evidence="8">The sequence shown here is derived from an EMBL/GenBank/DDBJ whole genome shotgun (WGS) entry which is preliminary data.</text>
</comment>
<feature type="compositionally biased region" description="Low complexity" evidence="5">
    <location>
        <begin position="509"/>
        <end position="519"/>
    </location>
</feature>
<dbReference type="Proteomes" id="UP001151287">
    <property type="component" value="Unassembled WGS sequence"/>
</dbReference>
<feature type="transmembrane region" description="Helical" evidence="6">
    <location>
        <begin position="399"/>
        <end position="418"/>
    </location>
</feature>
<dbReference type="SUPFAM" id="SSF103473">
    <property type="entry name" value="MFS general substrate transporter"/>
    <property type="match status" value="1"/>
</dbReference>
<feature type="transmembrane region" description="Helical" evidence="6">
    <location>
        <begin position="134"/>
        <end position="154"/>
    </location>
</feature>
<evidence type="ECO:0000313" key="9">
    <source>
        <dbReference type="Proteomes" id="UP001151287"/>
    </source>
</evidence>
<dbReference type="PANTHER" id="PTHR23508">
    <property type="entry name" value="CARBOXYLIC ACID TRANSPORTER PROTEIN HOMOLOG"/>
    <property type="match status" value="1"/>
</dbReference>
<sequence>MVRGTGLRRRPEPRRSRRGGRNRRTGRTVSQVYVSGTTGERPTHVLRSARDVTDLVGSGTARARNATPILLIALGGIFIDAYDFTSISFGLPDITDEFGLSSVMVGVVGSAIMLGALLGALAGGFLIDRLGRYQVFMADMLFFVVAAIGCGLAPNVETLIVFRFLMGIGIGMDFPVALAFIAEYSASKGRGARVGLWQPMWYVATSSTFLVLLVLYAVVPAEDLWRWVVGLGAVPALVVMSVRGRYMDESPTWAANHGDLDRAAAILSRGYDVEVTVAEDADRTPVAHSAVTPASMARVWTPRYRWRTIQAGAVSACQSAEYYAVGFGIPAIIAGVLAEGRLPTIVGSLVFNALFGITGGFAGVALARRLGTWALATSGFAVTLTVMVVLALIGPPSGTGAIVAVGLLLGVFVFFHAYGPGSQGGVFCTTSYPTSLRGIGSGFGHAIDRVGSIVSLLVFPILSTAYATGAYWFVALAPALGLVTLLLIRWDPSAHDVDAEDWDPEPARAPRGATRPAVA</sequence>
<feature type="transmembrane region" description="Helical" evidence="6">
    <location>
        <begin position="224"/>
        <end position="242"/>
    </location>
</feature>
<dbReference type="InterPro" id="IPR005829">
    <property type="entry name" value="Sugar_transporter_CS"/>
</dbReference>
<reference evidence="8" key="1">
    <citation type="journal article" date="2022" name="Cell">
        <title>Repeat-based holocentromeres influence genome architecture and karyotype evolution.</title>
        <authorList>
            <person name="Hofstatter P.G."/>
            <person name="Thangavel G."/>
            <person name="Lux T."/>
            <person name="Neumann P."/>
            <person name="Vondrak T."/>
            <person name="Novak P."/>
            <person name="Zhang M."/>
            <person name="Costa L."/>
            <person name="Castellani M."/>
            <person name="Scott A."/>
            <person name="Toegelov H."/>
            <person name="Fuchs J."/>
            <person name="Mata-Sucre Y."/>
            <person name="Dias Y."/>
            <person name="Vanzela A.L.L."/>
            <person name="Huettel B."/>
            <person name="Almeida C.C.S."/>
            <person name="Simkova H."/>
            <person name="Souza G."/>
            <person name="Pedrosa-Harand A."/>
            <person name="Macas J."/>
            <person name="Mayer K.F.X."/>
            <person name="Houben A."/>
            <person name="Marques A."/>
        </authorList>
    </citation>
    <scope>NUCLEOTIDE SEQUENCE</scope>
    <source>
        <strain evidence="8">RhyBre1mFocal</strain>
    </source>
</reference>
<feature type="region of interest" description="Disordered" evidence="5">
    <location>
        <begin position="1"/>
        <end position="28"/>
    </location>
</feature>
<organism evidence="8 9">
    <name type="scientific">Rhynchospora breviuscula</name>
    <dbReference type="NCBI Taxonomy" id="2022672"/>
    <lineage>
        <taxon>Eukaryota</taxon>
        <taxon>Viridiplantae</taxon>
        <taxon>Streptophyta</taxon>
        <taxon>Embryophyta</taxon>
        <taxon>Tracheophyta</taxon>
        <taxon>Spermatophyta</taxon>
        <taxon>Magnoliopsida</taxon>
        <taxon>Liliopsida</taxon>
        <taxon>Poales</taxon>
        <taxon>Cyperaceae</taxon>
        <taxon>Cyperoideae</taxon>
        <taxon>Rhynchosporeae</taxon>
        <taxon>Rhynchospora</taxon>
    </lineage>
</organism>
<evidence type="ECO:0000256" key="5">
    <source>
        <dbReference type="SAM" id="MobiDB-lite"/>
    </source>
</evidence>
<evidence type="ECO:0000313" key="8">
    <source>
        <dbReference type="EMBL" id="KAJ1684601.1"/>
    </source>
</evidence>
<keyword evidence="9" id="KW-1185">Reference proteome</keyword>
<keyword evidence="2 6" id="KW-0812">Transmembrane</keyword>
<dbReference type="GO" id="GO:0046943">
    <property type="term" value="F:carboxylic acid transmembrane transporter activity"/>
    <property type="evidence" value="ECO:0007669"/>
    <property type="project" value="TreeGrafter"/>
</dbReference>
<protein>
    <recommendedName>
        <fullName evidence="7">Major facilitator superfamily (MFS) profile domain-containing protein</fullName>
    </recommendedName>
</protein>
<feature type="transmembrane region" description="Helical" evidence="6">
    <location>
        <begin position="201"/>
        <end position="218"/>
    </location>
</feature>
<accession>A0A9P9Z920</accession>
<dbReference type="AlphaFoldDB" id="A0A9P9Z920"/>
<evidence type="ECO:0000256" key="4">
    <source>
        <dbReference type="ARBA" id="ARBA00023136"/>
    </source>
</evidence>
<dbReference type="PROSITE" id="PS00217">
    <property type="entry name" value="SUGAR_TRANSPORT_2"/>
    <property type="match status" value="1"/>
</dbReference>
<feature type="transmembrane region" description="Helical" evidence="6">
    <location>
        <begin position="160"/>
        <end position="181"/>
    </location>
</feature>
<feature type="transmembrane region" description="Helical" evidence="6">
    <location>
        <begin position="103"/>
        <end position="127"/>
    </location>
</feature>
<dbReference type="InterPro" id="IPR020846">
    <property type="entry name" value="MFS_dom"/>
</dbReference>
<feature type="compositionally biased region" description="Basic residues" evidence="5">
    <location>
        <begin position="15"/>
        <end position="26"/>
    </location>
</feature>
<evidence type="ECO:0000256" key="6">
    <source>
        <dbReference type="SAM" id="Phobius"/>
    </source>
</evidence>
<dbReference type="GO" id="GO:0005886">
    <property type="term" value="C:plasma membrane"/>
    <property type="evidence" value="ECO:0007669"/>
    <property type="project" value="TreeGrafter"/>
</dbReference>
<evidence type="ECO:0000256" key="3">
    <source>
        <dbReference type="ARBA" id="ARBA00022989"/>
    </source>
</evidence>
<proteinExistence type="predicted"/>
<keyword evidence="4 6" id="KW-0472">Membrane</keyword>
<comment type="subcellular location">
    <subcellularLocation>
        <location evidence="1">Membrane</location>
        <topology evidence="1">Multi-pass membrane protein</topology>
    </subcellularLocation>
</comment>
<dbReference type="Gene3D" id="1.20.1250.20">
    <property type="entry name" value="MFS general substrate transporter like domains"/>
    <property type="match status" value="1"/>
</dbReference>
<feature type="region of interest" description="Disordered" evidence="5">
    <location>
        <begin position="499"/>
        <end position="519"/>
    </location>
</feature>
<feature type="transmembrane region" description="Helical" evidence="6">
    <location>
        <begin position="320"/>
        <end position="338"/>
    </location>
</feature>
<dbReference type="PROSITE" id="PS50850">
    <property type="entry name" value="MFS"/>
    <property type="match status" value="1"/>
</dbReference>
<dbReference type="InterPro" id="IPR036259">
    <property type="entry name" value="MFS_trans_sf"/>
</dbReference>
<dbReference type="InterPro" id="IPR005828">
    <property type="entry name" value="MFS_sugar_transport-like"/>
</dbReference>
<dbReference type="EMBL" id="JAMQYH010000029">
    <property type="protein sequence ID" value="KAJ1684601.1"/>
    <property type="molecule type" value="Genomic_DNA"/>
</dbReference>
<keyword evidence="3 6" id="KW-1133">Transmembrane helix</keyword>
<dbReference type="PANTHER" id="PTHR23508:SF10">
    <property type="entry name" value="CARBOXYLIC ACID TRANSPORTER PROTEIN HOMOLOG"/>
    <property type="match status" value="1"/>
</dbReference>
<dbReference type="OrthoDB" id="4139357at2759"/>
<evidence type="ECO:0000259" key="7">
    <source>
        <dbReference type="PROSITE" id="PS50850"/>
    </source>
</evidence>
<name>A0A9P9Z920_9POAL</name>
<feature type="transmembrane region" description="Helical" evidence="6">
    <location>
        <begin position="69"/>
        <end position="91"/>
    </location>
</feature>
<dbReference type="Pfam" id="PF00083">
    <property type="entry name" value="Sugar_tr"/>
    <property type="match status" value="1"/>
</dbReference>
<dbReference type="CDD" id="cd17316">
    <property type="entry name" value="MFS_SV2_like"/>
    <property type="match status" value="1"/>
</dbReference>
<feature type="domain" description="Major facilitator superfamily (MFS) profile" evidence="7">
    <location>
        <begin position="69"/>
        <end position="493"/>
    </location>
</feature>
<feature type="transmembrane region" description="Helical" evidence="6">
    <location>
        <begin position="373"/>
        <end position="393"/>
    </location>
</feature>
<feature type="transmembrane region" description="Helical" evidence="6">
    <location>
        <begin position="344"/>
        <end position="366"/>
    </location>
</feature>